<keyword evidence="18" id="KW-0624">Polysaccharide degradation</keyword>
<keyword evidence="27" id="KW-1185">Reference proteome</keyword>
<evidence type="ECO:0000256" key="13">
    <source>
        <dbReference type="ARBA" id="ARBA00023136"/>
    </source>
</evidence>
<evidence type="ECO:0000256" key="24">
    <source>
        <dbReference type="SAM" id="MobiDB-lite"/>
    </source>
</evidence>
<dbReference type="PROSITE" id="PS00587">
    <property type="entry name" value="GLYCOSYL_HYDROL_F17"/>
    <property type="match status" value="1"/>
</dbReference>
<evidence type="ECO:0000256" key="5">
    <source>
        <dbReference type="ARBA" id="ARBA00012780"/>
    </source>
</evidence>
<evidence type="ECO:0000256" key="3">
    <source>
        <dbReference type="ARBA" id="ARBA00004609"/>
    </source>
</evidence>
<evidence type="ECO:0000256" key="8">
    <source>
        <dbReference type="ARBA" id="ARBA00022512"/>
    </source>
</evidence>
<dbReference type="FunFam" id="3.20.20.80:FF:000233">
    <property type="entry name" value="Probable glucan endo-1,3-beta-glucosidase eglC"/>
    <property type="match status" value="1"/>
</dbReference>
<dbReference type="EMBL" id="KB933328">
    <property type="protein sequence ID" value="EON96609.1"/>
    <property type="molecule type" value="Genomic_DNA"/>
</dbReference>
<evidence type="ECO:0000256" key="15">
    <source>
        <dbReference type="ARBA" id="ARBA00023277"/>
    </source>
</evidence>
<comment type="similarity">
    <text evidence="4 22">Belongs to the glycosyl hydrolase 17 family.</text>
</comment>
<evidence type="ECO:0000256" key="14">
    <source>
        <dbReference type="ARBA" id="ARBA00023180"/>
    </source>
</evidence>
<evidence type="ECO:0000313" key="26">
    <source>
        <dbReference type="EMBL" id="EON96609.1"/>
    </source>
</evidence>
<feature type="compositionally biased region" description="Low complexity" evidence="24">
    <location>
        <begin position="317"/>
        <end position="329"/>
    </location>
</feature>
<evidence type="ECO:0000313" key="27">
    <source>
        <dbReference type="Proteomes" id="UP000014074"/>
    </source>
</evidence>
<accession>R8BBG1</accession>
<dbReference type="GeneID" id="19328715"/>
<evidence type="ECO:0000256" key="21">
    <source>
        <dbReference type="ARBA" id="ARBA00032906"/>
    </source>
</evidence>
<keyword evidence="17" id="KW-0961">Cell wall biogenesis/degradation</keyword>
<evidence type="ECO:0000256" key="16">
    <source>
        <dbReference type="ARBA" id="ARBA00023288"/>
    </source>
</evidence>
<evidence type="ECO:0000256" key="11">
    <source>
        <dbReference type="ARBA" id="ARBA00022729"/>
    </source>
</evidence>
<dbReference type="AlphaFoldDB" id="R8BBG1"/>
<dbReference type="eggNOG" id="ENOG502SI3D">
    <property type="taxonomic scope" value="Eukaryota"/>
</dbReference>
<keyword evidence="8" id="KW-0134">Cell wall</keyword>
<evidence type="ECO:0000256" key="19">
    <source>
        <dbReference type="ARBA" id="ARBA00025152"/>
    </source>
</evidence>
<organism evidence="26 27">
    <name type="scientific">Phaeoacremonium minimum (strain UCR-PA7)</name>
    <name type="common">Esca disease fungus</name>
    <name type="synonym">Togninia minima</name>
    <dbReference type="NCBI Taxonomy" id="1286976"/>
    <lineage>
        <taxon>Eukaryota</taxon>
        <taxon>Fungi</taxon>
        <taxon>Dikarya</taxon>
        <taxon>Ascomycota</taxon>
        <taxon>Pezizomycotina</taxon>
        <taxon>Sordariomycetes</taxon>
        <taxon>Sordariomycetidae</taxon>
        <taxon>Togniniales</taxon>
        <taxon>Togniniaceae</taxon>
        <taxon>Phaeoacremonium</taxon>
    </lineage>
</organism>
<keyword evidence="23" id="KW-0326">Glycosidase</keyword>
<dbReference type="InterPro" id="IPR050732">
    <property type="entry name" value="Beta-glucan_modifiers"/>
</dbReference>
<comment type="subcellular location">
    <subcellularLocation>
        <location evidence="3">Cell membrane</location>
        <topology evidence="3">Lipid-anchor</topology>
        <topology evidence="3">GPI-anchor</topology>
    </subcellularLocation>
    <subcellularLocation>
        <location evidence="2">Secreted</location>
        <location evidence="2">Cell wall</location>
    </subcellularLocation>
</comment>
<feature type="compositionally biased region" description="Low complexity" evidence="24">
    <location>
        <begin position="376"/>
        <end position="419"/>
    </location>
</feature>
<feature type="compositionally biased region" description="Low complexity" evidence="24">
    <location>
        <begin position="337"/>
        <end position="360"/>
    </location>
</feature>
<dbReference type="GO" id="GO:0009277">
    <property type="term" value="C:fungal-type cell wall"/>
    <property type="evidence" value="ECO:0007669"/>
    <property type="project" value="TreeGrafter"/>
</dbReference>
<dbReference type="GO" id="GO:0071555">
    <property type="term" value="P:cell wall organization"/>
    <property type="evidence" value="ECO:0007669"/>
    <property type="project" value="UniProtKB-KW"/>
</dbReference>
<evidence type="ECO:0000256" key="17">
    <source>
        <dbReference type="ARBA" id="ARBA00023316"/>
    </source>
</evidence>
<feature type="region of interest" description="Disordered" evidence="24">
    <location>
        <begin position="317"/>
        <end position="420"/>
    </location>
</feature>
<keyword evidence="12 23" id="KW-0378">Hydrolase</keyword>
<dbReference type="Pfam" id="PF00332">
    <property type="entry name" value="Glyco_hydro_17"/>
    <property type="match status" value="1"/>
</dbReference>
<dbReference type="RefSeq" id="XP_007918625.1">
    <property type="nucleotide sequence ID" value="XM_007920434.1"/>
</dbReference>
<keyword evidence="16" id="KW-0449">Lipoprotein</keyword>
<dbReference type="GO" id="GO:0005576">
    <property type="term" value="C:extracellular region"/>
    <property type="evidence" value="ECO:0007669"/>
    <property type="project" value="TreeGrafter"/>
</dbReference>
<keyword evidence="7" id="KW-1003">Cell membrane</keyword>
<keyword evidence="15" id="KW-0119">Carbohydrate metabolism</keyword>
<evidence type="ECO:0000256" key="7">
    <source>
        <dbReference type="ARBA" id="ARBA00022475"/>
    </source>
</evidence>
<evidence type="ECO:0000256" key="12">
    <source>
        <dbReference type="ARBA" id="ARBA00022801"/>
    </source>
</evidence>
<dbReference type="Gene3D" id="3.20.20.80">
    <property type="entry name" value="Glycosidases"/>
    <property type="match status" value="1"/>
</dbReference>
<evidence type="ECO:0000256" key="25">
    <source>
        <dbReference type="SAM" id="SignalP"/>
    </source>
</evidence>
<evidence type="ECO:0000256" key="2">
    <source>
        <dbReference type="ARBA" id="ARBA00004191"/>
    </source>
</evidence>
<feature type="signal peptide" evidence="25">
    <location>
        <begin position="1"/>
        <end position="19"/>
    </location>
</feature>
<comment type="function">
    <text evidence="19">Glucanases play a role in cell expansion during growth, in cell-cell fusion during mating, and in spore release during sporulation. This enzyme may be involved in beta-glucan degradation and also function biosynthetically as a transglycosylase.</text>
</comment>
<feature type="chain" id="PRO_5004451869" description="Probable glucan endo-1,3-beta-glucosidase eglC" evidence="25">
    <location>
        <begin position="20"/>
        <end position="451"/>
    </location>
</feature>
<dbReference type="HOGENOM" id="CLU_028820_0_2_1"/>
<evidence type="ECO:0000256" key="10">
    <source>
        <dbReference type="ARBA" id="ARBA00022622"/>
    </source>
</evidence>
<evidence type="ECO:0000256" key="20">
    <source>
        <dbReference type="ARBA" id="ARBA00032134"/>
    </source>
</evidence>
<evidence type="ECO:0000256" key="6">
    <source>
        <dbReference type="ARBA" id="ARBA00019762"/>
    </source>
</evidence>
<proteinExistence type="inferred from homology"/>
<dbReference type="InterPro" id="IPR000490">
    <property type="entry name" value="Glyco_hydro_17"/>
</dbReference>
<sequence>MYAKSSLVALAAAIAPALAAYQGFNYGSTDSSGAAKQQADFENEFKIAQGLIGAPGTFNSARLYTMVQGGTTNDPISAIPAAISTKTSLLLGLWASGGDAVFANELAALKSAISTYGSSLGSLVAGISVGSEDLYRITPTGIENGENPGLGPGPLTDYINQVKKLISGTSLADVPVGHVDTWNAWTNGSNSAVIEACDWLGVDEYPYFQNTQDNGIDNAKALFDDAYGAVTGVAGGKPVWVTETGWPTAGKSQNLATASVANSKTFWDEVGCPLFGTTNTWYYTLFDAPSSPTFGIVGDTLSTTPVFDLSCKAVSSSTSSAAPTTTKGSSGTGSGSGSSTTTAAVDSSASASASEAASTSDAPVESGSPGIGGGLPSSQLSLETSTIAATATGTGSGSGSTASVTSGSGSNSTISGTATPSASVISDNAGGATTVSLGAAFAAIMVAVLAL</sequence>
<dbReference type="InterPro" id="IPR017853">
    <property type="entry name" value="GH"/>
</dbReference>
<evidence type="ECO:0000256" key="9">
    <source>
        <dbReference type="ARBA" id="ARBA00022525"/>
    </source>
</evidence>
<dbReference type="EC" id="3.2.1.39" evidence="5"/>
<dbReference type="OrthoDB" id="77201at2759"/>
<dbReference type="GO" id="GO:0098552">
    <property type="term" value="C:side of membrane"/>
    <property type="evidence" value="ECO:0007669"/>
    <property type="project" value="UniProtKB-KW"/>
</dbReference>
<dbReference type="GO" id="GO:0000272">
    <property type="term" value="P:polysaccharide catabolic process"/>
    <property type="evidence" value="ECO:0007669"/>
    <property type="project" value="UniProtKB-KW"/>
</dbReference>
<evidence type="ECO:0000256" key="1">
    <source>
        <dbReference type="ARBA" id="ARBA00000382"/>
    </source>
</evidence>
<keyword evidence="13" id="KW-0472">Membrane</keyword>
<reference evidence="27" key="1">
    <citation type="journal article" date="2013" name="Genome Announc.">
        <title>Draft genome sequence of the ascomycete Phaeoacremonium aleophilum strain UCR-PA7, a causal agent of the esca disease complex in grapevines.</title>
        <authorList>
            <person name="Blanco-Ulate B."/>
            <person name="Rolshausen P."/>
            <person name="Cantu D."/>
        </authorList>
    </citation>
    <scope>NUCLEOTIDE SEQUENCE [LARGE SCALE GENOMIC DNA]</scope>
    <source>
        <strain evidence="27">UCR-PA7</strain>
    </source>
</reference>
<dbReference type="GO" id="GO:0042973">
    <property type="term" value="F:glucan endo-1,3-beta-D-glucosidase activity"/>
    <property type="evidence" value="ECO:0007669"/>
    <property type="project" value="UniProtKB-EC"/>
</dbReference>
<evidence type="ECO:0000256" key="22">
    <source>
        <dbReference type="RuleBase" id="RU004335"/>
    </source>
</evidence>
<protein>
    <recommendedName>
        <fullName evidence="6">Probable glucan endo-1,3-beta-glucosidase eglC</fullName>
        <ecNumber evidence="5">3.2.1.39</ecNumber>
    </recommendedName>
    <alternativeName>
        <fullName evidence="20">Endo-1,3-beta-glucanase eglC</fullName>
    </alternativeName>
    <alternativeName>
        <fullName evidence="21">Laminarinase eglC</fullName>
    </alternativeName>
</protein>
<evidence type="ECO:0000256" key="23">
    <source>
        <dbReference type="RuleBase" id="RU004336"/>
    </source>
</evidence>
<keyword evidence="11 25" id="KW-0732">Signal</keyword>
<dbReference type="GO" id="GO:0009986">
    <property type="term" value="C:cell surface"/>
    <property type="evidence" value="ECO:0007669"/>
    <property type="project" value="TreeGrafter"/>
</dbReference>
<dbReference type="Proteomes" id="UP000014074">
    <property type="component" value="Unassembled WGS sequence"/>
</dbReference>
<dbReference type="PANTHER" id="PTHR16631">
    <property type="entry name" value="GLUCAN 1,3-BETA-GLUCOSIDASE"/>
    <property type="match status" value="1"/>
</dbReference>
<name>R8BBG1_PHAM7</name>
<dbReference type="KEGG" id="tmn:UCRPA7_7914"/>
<keyword evidence="14" id="KW-0325">Glycoprotein</keyword>
<evidence type="ECO:0000256" key="18">
    <source>
        <dbReference type="ARBA" id="ARBA00023326"/>
    </source>
</evidence>
<gene>
    <name evidence="26" type="ORF">UCRPA7_7914</name>
</gene>
<dbReference type="PANTHER" id="PTHR16631:SF13">
    <property type="entry name" value="GLUCAN ENDO-1,3-BETA-GLUCOSIDASE EGLC-RELATED"/>
    <property type="match status" value="1"/>
</dbReference>
<comment type="catalytic activity">
    <reaction evidence="1">
        <text>Hydrolysis of (1-&gt;3)-beta-D-glucosidic linkages in (1-&gt;3)-beta-D-glucans.</text>
        <dbReference type="EC" id="3.2.1.39"/>
    </reaction>
</comment>
<evidence type="ECO:0000256" key="4">
    <source>
        <dbReference type="ARBA" id="ARBA00008773"/>
    </source>
</evidence>
<keyword evidence="9" id="KW-0964">Secreted</keyword>
<dbReference type="SUPFAM" id="SSF51445">
    <property type="entry name" value="(Trans)glycosidases"/>
    <property type="match status" value="1"/>
</dbReference>
<dbReference type="GO" id="GO:0005886">
    <property type="term" value="C:plasma membrane"/>
    <property type="evidence" value="ECO:0007669"/>
    <property type="project" value="UniProtKB-SubCell"/>
</dbReference>
<keyword evidence="10" id="KW-0336">GPI-anchor</keyword>